<dbReference type="GO" id="GO:0003697">
    <property type="term" value="F:single-stranded DNA binding"/>
    <property type="evidence" value="ECO:0007669"/>
    <property type="project" value="InterPro"/>
</dbReference>
<dbReference type="Pfam" id="PF22657">
    <property type="entry name" value="SSB_1"/>
    <property type="match status" value="1"/>
</dbReference>
<evidence type="ECO:0000313" key="2">
    <source>
        <dbReference type="Proteomes" id="UP000198651"/>
    </source>
</evidence>
<dbReference type="RefSeq" id="WP_092343859.1">
    <property type="nucleotide sequence ID" value="NZ_LN906597.1"/>
</dbReference>
<dbReference type="EMBL" id="LN906597">
    <property type="protein sequence ID" value="CUT17898.1"/>
    <property type="molecule type" value="Genomic_DNA"/>
</dbReference>
<dbReference type="SUPFAM" id="SSF50249">
    <property type="entry name" value="Nucleic acid-binding proteins"/>
    <property type="match status" value="1"/>
</dbReference>
<gene>
    <name evidence="1" type="ORF">Ark11_1085</name>
</gene>
<dbReference type="Proteomes" id="UP000198651">
    <property type="component" value="Chromosome I"/>
</dbReference>
<proteinExistence type="predicted"/>
<evidence type="ECO:0000313" key="1">
    <source>
        <dbReference type="EMBL" id="CUT17898.1"/>
    </source>
</evidence>
<dbReference type="STRING" id="1561003.Ark11_1085"/>
<dbReference type="OrthoDB" id="5296916at2"/>
<sequence length="111" mass="12213">MLAPNLSHVNSVHLSGVLRELSSPRYTPSGLPVVEGVVCHFSHRAGGNVPMRVDVEVRFVSVGSDSTRLVSSFIGRTIFLEGFWGPHGIYRLPVLHVNSFCFFCDRESGDL</sequence>
<keyword evidence="2" id="KW-1185">Reference proteome</keyword>
<dbReference type="Gene3D" id="2.40.50.140">
    <property type="entry name" value="Nucleic acid-binding proteins"/>
    <property type="match status" value="1"/>
</dbReference>
<protein>
    <submittedName>
        <fullName evidence="1">Uncharacterized protein</fullName>
    </submittedName>
</protein>
<accession>A0A0S4M5A5</accession>
<dbReference type="GO" id="GO:0030894">
    <property type="term" value="C:replisome"/>
    <property type="evidence" value="ECO:0007669"/>
    <property type="project" value="InterPro"/>
</dbReference>
<dbReference type="AlphaFoldDB" id="A0A0S4M5A5"/>
<dbReference type="InterPro" id="IPR023646">
    <property type="entry name" value="Prisomal_replication_PriB"/>
</dbReference>
<dbReference type="InterPro" id="IPR012340">
    <property type="entry name" value="NA-bd_OB-fold"/>
</dbReference>
<name>A0A0S4M5A5_9BURK</name>
<dbReference type="GO" id="GO:0006260">
    <property type="term" value="P:DNA replication"/>
    <property type="evidence" value="ECO:0007669"/>
    <property type="project" value="InterPro"/>
</dbReference>
<organism evidence="1 2">
    <name type="scientific">Candidatus Ichthyocystis hellenicum</name>
    <dbReference type="NCBI Taxonomy" id="1561003"/>
    <lineage>
        <taxon>Bacteria</taxon>
        <taxon>Pseudomonadati</taxon>
        <taxon>Pseudomonadota</taxon>
        <taxon>Betaproteobacteria</taxon>
        <taxon>Burkholderiales</taxon>
        <taxon>Candidatus Ichthyocystis</taxon>
    </lineage>
</organism>
<reference evidence="2" key="1">
    <citation type="submission" date="2015-11" db="EMBL/GenBank/DDBJ databases">
        <authorList>
            <person name="Seth-Smith H.M.B."/>
        </authorList>
    </citation>
    <scope>NUCLEOTIDE SEQUENCE [LARGE SCALE GENOMIC DNA]</scope>
    <source>
        <strain evidence="2">2013Ark11</strain>
    </source>
</reference>